<proteinExistence type="predicted"/>
<dbReference type="EMBL" id="LKKS01000143">
    <property type="protein sequence ID" value="KPM58079.1"/>
    <property type="molecule type" value="Genomic_DNA"/>
</dbReference>
<sequence length="68" mass="7649">MSNPTFQIRELKESEDPGVHDILYTDAAGVIRYSADVYDSAEEAEKAKAELIASGELPDWWDIYTPTE</sequence>
<evidence type="ECO:0000313" key="2">
    <source>
        <dbReference type="Proteomes" id="UP000050437"/>
    </source>
</evidence>
<evidence type="ECO:0000313" key="1">
    <source>
        <dbReference type="EMBL" id="KPM58079.1"/>
    </source>
</evidence>
<comment type="caution">
    <text evidence="1">The sequence shown here is derived from an EMBL/GenBank/DDBJ whole genome shotgun (WGS) entry which is preliminary data.</text>
</comment>
<dbReference type="AlphaFoldDB" id="A0A0P7CP05"/>
<organism evidence="1 2">
    <name type="scientific">Pseudomonas putida</name>
    <name type="common">Arthrobacter siderocapsulatus</name>
    <dbReference type="NCBI Taxonomy" id="303"/>
    <lineage>
        <taxon>Bacteria</taxon>
        <taxon>Pseudomonadati</taxon>
        <taxon>Pseudomonadota</taxon>
        <taxon>Gammaproteobacteria</taxon>
        <taxon>Pseudomonadales</taxon>
        <taxon>Pseudomonadaceae</taxon>
        <taxon>Pseudomonas</taxon>
    </lineage>
</organism>
<dbReference type="RefSeq" id="WP_054573847.1">
    <property type="nucleotide sequence ID" value="NZ_LKKS01000143.1"/>
</dbReference>
<accession>A0A0P7CP05</accession>
<name>A0A0P7CP05_PSEPU</name>
<gene>
    <name evidence="1" type="ORF">HB13667_28600</name>
</gene>
<protein>
    <submittedName>
        <fullName evidence="1">Uncharacterized protein</fullName>
    </submittedName>
</protein>
<dbReference type="Proteomes" id="UP000050437">
    <property type="component" value="Unassembled WGS sequence"/>
</dbReference>
<reference evidence="1 2" key="1">
    <citation type="submission" date="2015-10" db="EMBL/GenBank/DDBJ databases">
        <title>Pseudomonas putida clinical strains.</title>
        <authorList>
            <person name="Molina L."/>
            <person name="Udaondo Z."/>
        </authorList>
    </citation>
    <scope>NUCLEOTIDE SEQUENCE [LARGE SCALE GENOMIC DNA]</scope>
    <source>
        <strain evidence="1 2">HB13667</strain>
    </source>
</reference>